<dbReference type="Gene3D" id="2.170.130.10">
    <property type="entry name" value="TonB-dependent receptor, plug domain"/>
    <property type="match status" value="1"/>
</dbReference>
<evidence type="ECO:0000256" key="1">
    <source>
        <dbReference type="ARBA" id="ARBA00004571"/>
    </source>
</evidence>
<feature type="region of interest" description="Disordered" evidence="8">
    <location>
        <begin position="773"/>
        <end position="792"/>
    </location>
</feature>
<name>A0A074MVV5_9SPHN</name>
<evidence type="ECO:0000256" key="6">
    <source>
        <dbReference type="ARBA" id="ARBA00023136"/>
    </source>
</evidence>
<evidence type="ECO:0000313" key="11">
    <source>
        <dbReference type="Proteomes" id="UP000027866"/>
    </source>
</evidence>
<dbReference type="EMBL" id="JMIX01000002">
    <property type="protein sequence ID" value="KEO99116.1"/>
    <property type="molecule type" value="Genomic_DNA"/>
</dbReference>
<keyword evidence="5 9" id="KW-0732">Signal</keyword>
<evidence type="ECO:0000256" key="7">
    <source>
        <dbReference type="ARBA" id="ARBA00023237"/>
    </source>
</evidence>
<reference evidence="10 11" key="1">
    <citation type="submission" date="2014-04" db="EMBL/GenBank/DDBJ databases">
        <title>A comprehensive comparison of genomes of Erythrobacter spp. Strains.</title>
        <authorList>
            <person name="Zheng Q."/>
        </authorList>
    </citation>
    <scope>NUCLEOTIDE SEQUENCE [LARGE SCALE GENOMIC DNA]</scope>
    <source>
        <strain evidence="10 11">DSM 8509</strain>
    </source>
</reference>
<feature type="region of interest" description="Disordered" evidence="8">
    <location>
        <begin position="633"/>
        <end position="690"/>
    </location>
</feature>
<keyword evidence="7" id="KW-0998">Cell outer membrane</keyword>
<evidence type="ECO:0000256" key="5">
    <source>
        <dbReference type="ARBA" id="ARBA00022729"/>
    </source>
</evidence>
<comment type="caution">
    <text evidence="10">The sequence shown here is derived from an EMBL/GenBank/DDBJ whole genome shotgun (WGS) entry which is preliminary data.</text>
</comment>
<protein>
    <recommendedName>
        <fullName evidence="12">TonB-dependent receptor-like beta-barrel domain-containing protein</fullName>
    </recommendedName>
</protein>
<feature type="region of interest" description="Disordered" evidence="8">
    <location>
        <begin position="33"/>
        <end position="59"/>
    </location>
</feature>
<sequence length="1052" mass="112190">MKRFASPRPLVRAALCSSAVWLWLAAMPAGAQEAEGESDSARATEASSQEAEDQTSGGGGEIIVRAQRLRGQLDVEQAPLLELDEEAIASEGVASISDLIQQIEARTGSARGRGGERPVVLVNGIRVGSFREFAQYPPEALARVEVFPEEVAQRFGFPPDRRVINLILKDNYENAEVELEFEGPSRGGYFQTEQELGYLRIADGGRINANFTANDRSLLTEAERGIIQTPGSTSDLATDPDQAQFRSLLADTRSFDANVSYAKAFIDTGVSVSANVNYARNDSRAQNGLNLVTLTGPGGESLTRTFGEETPLTQTRAEDFLNASGSLNKRVNAFQYTGTFDAGFSELEQVIDRRFDTSGLEAQALAGTLALDAELPRAVDGGFDVANTRGINATTLHTLNGPLADLPGGELMATFDVGYDWNRVEASDTRGNLPVDLTRGEVSTGANLVVPITSRRRGFADALGSFTVNLNAGINDLSDFGTLGDYSVGLNWGVTERLELSATYVYREVAPGLRQLGDPQVLQPNVPVFDLVTGETVLAEVLTGGNADLPAETQTDWRFQANWELPFWENTRFTVEYIRNRSDNVTSGFPQVTQAIEAAFPDRIQRDANGRLTFIDRRAVSFAETRSDRLQFTLGTRGRFGQDEAEGGPPGARGGGGREGGGGGSGGPSGGPPSGASGGDEGSGGAPSAGQREQFMAFRNRLCADDGAEWLADLIARIDAGEDLSAEIPGFDADRFKAMIARARSDDGTIDPERLAMFRTRICAIDPAMMGGASGPPAGGAPAAPGGGGGERSAQYEAFRARLCGDDGIAALRELIARIDAGEDVSALLPGVDPAFVKMGIDQSRGPDGTIPDEVLERFRTRMCQMSEDGEQGGRPGGGGGPAFNPLGGGGRPSGFFYFANLTHTIELANEILIAPGVPVLDQLDGDATGAFGFPRHSSRLEAGVFGEGLGLRLSGRYTGETRLDGSGLPGSTDLFFGDIVTFDLRIFANVDELTGSEEKWLDNVRVSLRADNIFDAQRRVRDEAGNVPINYQPLLIDPTGLFVGIDIRKLF</sequence>
<dbReference type="GO" id="GO:0015889">
    <property type="term" value="P:cobalamin transport"/>
    <property type="evidence" value="ECO:0007669"/>
    <property type="project" value="TreeGrafter"/>
</dbReference>
<evidence type="ECO:0000256" key="8">
    <source>
        <dbReference type="SAM" id="MobiDB-lite"/>
    </source>
</evidence>
<organism evidence="10 11">
    <name type="scientific">Erythrobacter litoralis</name>
    <dbReference type="NCBI Taxonomy" id="39960"/>
    <lineage>
        <taxon>Bacteria</taxon>
        <taxon>Pseudomonadati</taxon>
        <taxon>Pseudomonadota</taxon>
        <taxon>Alphaproteobacteria</taxon>
        <taxon>Sphingomonadales</taxon>
        <taxon>Erythrobacteraceae</taxon>
        <taxon>Erythrobacter/Porphyrobacter group</taxon>
        <taxon>Erythrobacter</taxon>
    </lineage>
</organism>
<dbReference type="Gene3D" id="2.40.170.20">
    <property type="entry name" value="TonB-dependent receptor, beta-barrel domain"/>
    <property type="match status" value="2"/>
</dbReference>
<dbReference type="PANTHER" id="PTHR30069:SF53">
    <property type="entry name" value="COLICIN I RECEPTOR-RELATED"/>
    <property type="match status" value="1"/>
</dbReference>
<keyword evidence="11" id="KW-1185">Reference proteome</keyword>
<proteinExistence type="predicted"/>
<evidence type="ECO:0008006" key="12">
    <source>
        <dbReference type="Google" id="ProtNLM"/>
    </source>
</evidence>
<evidence type="ECO:0000256" key="2">
    <source>
        <dbReference type="ARBA" id="ARBA00022448"/>
    </source>
</evidence>
<gene>
    <name evidence="10" type="ORF">EH32_04660</name>
</gene>
<dbReference type="Proteomes" id="UP000027866">
    <property type="component" value="Unassembled WGS sequence"/>
</dbReference>
<evidence type="ECO:0000256" key="4">
    <source>
        <dbReference type="ARBA" id="ARBA00022692"/>
    </source>
</evidence>
<keyword evidence="4" id="KW-0812">Transmembrane</keyword>
<dbReference type="PATRIC" id="fig|39960.10.peg.2219"/>
<feature type="chain" id="PRO_5001697399" description="TonB-dependent receptor-like beta-barrel domain-containing protein" evidence="9">
    <location>
        <begin position="32"/>
        <end position="1052"/>
    </location>
</feature>
<keyword evidence="2" id="KW-0813">Transport</keyword>
<dbReference type="KEGG" id="elq:Ga0102493_113124"/>
<evidence type="ECO:0000256" key="3">
    <source>
        <dbReference type="ARBA" id="ARBA00022452"/>
    </source>
</evidence>
<accession>A0A074MVV5</accession>
<dbReference type="SUPFAM" id="SSF56935">
    <property type="entry name" value="Porins"/>
    <property type="match status" value="2"/>
</dbReference>
<evidence type="ECO:0000256" key="9">
    <source>
        <dbReference type="SAM" id="SignalP"/>
    </source>
</evidence>
<feature type="signal peptide" evidence="9">
    <location>
        <begin position="1"/>
        <end position="31"/>
    </location>
</feature>
<dbReference type="RefSeq" id="WP_069297512.1">
    <property type="nucleotide sequence ID" value="NZ_CP017057.1"/>
</dbReference>
<dbReference type="GO" id="GO:0009279">
    <property type="term" value="C:cell outer membrane"/>
    <property type="evidence" value="ECO:0007669"/>
    <property type="project" value="UniProtKB-SubCell"/>
</dbReference>
<comment type="subcellular location">
    <subcellularLocation>
        <location evidence="1">Cell outer membrane</location>
        <topology evidence="1">Multi-pass membrane protein</topology>
    </subcellularLocation>
</comment>
<dbReference type="InterPro" id="IPR037066">
    <property type="entry name" value="Plug_dom_sf"/>
</dbReference>
<feature type="compositionally biased region" description="Gly residues" evidence="8">
    <location>
        <begin position="648"/>
        <end position="687"/>
    </location>
</feature>
<dbReference type="PANTHER" id="PTHR30069">
    <property type="entry name" value="TONB-DEPENDENT OUTER MEMBRANE RECEPTOR"/>
    <property type="match status" value="1"/>
</dbReference>
<dbReference type="InterPro" id="IPR039426">
    <property type="entry name" value="TonB-dep_rcpt-like"/>
</dbReference>
<keyword evidence="3" id="KW-1134">Transmembrane beta strand</keyword>
<evidence type="ECO:0000313" key="10">
    <source>
        <dbReference type="EMBL" id="KEO99116.1"/>
    </source>
</evidence>
<dbReference type="InterPro" id="IPR036942">
    <property type="entry name" value="Beta-barrel_TonB_sf"/>
</dbReference>
<keyword evidence="6" id="KW-0472">Membrane</keyword>
<dbReference type="OrthoDB" id="7224136at2"/>
<dbReference type="AlphaFoldDB" id="A0A074MVV5"/>